<dbReference type="InterPro" id="IPR029035">
    <property type="entry name" value="DHS-like_NAD/FAD-binding_dom"/>
</dbReference>
<dbReference type="GO" id="GO:0009099">
    <property type="term" value="P:L-valine biosynthetic process"/>
    <property type="evidence" value="ECO:0007669"/>
    <property type="project" value="TreeGrafter"/>
</dbReference>
<dbReference type="PANTHER" id="PTHR18968">
    <property type="entry name" value="THIAMINE PYROPHOSPHATE ENZYMES"/>
    <property type="match status" value="1"/>
</dbReference>
<dbReference type="AlphaFoldDB" id="A0A344PMD0"/>
<dbReference type="SUPFAM" id="SSF52518">
    <property type="entry name" value="Thiamin diphosphate-binding fold (THDP-binding)"/>
    <property type="match status" value="2"/>
</dbReference>
<dbReference type="CDD" id="cd07035">
    <property type="entry name" value="TPP_PYR_POX_like"/>
    <property type="match status" value="1"/>
</dbReference>
<protein>
    <submittedName>
        <fullName evidence="5">Thiamine pyrophosphate-binding protein</fullName>
    </submittedName>
</protein>
<reference evidence="6" key="1">
    <citation type="submission" date="2018-07" db="EMBL/GenBank/DDBJ databases">
        <title>Genome sequencing of Paracoccus sp. SC2-6.</title>
        <authorList>
            <person name="Heo J."/>
            <person name="Kim S.-J."/>
            <person name="Kwon S.-W."/>
        </authorList>
    </citation>
    <scope>NUCLEOTIDE SEQUENCE [LARGE SCALE GENOMIC DNA]</scope>
    <source>
        <strain evidence="6">SC2-6</strain>
    </source>
</reference>
<evidence type="ECO:0000259" key="4">
    <source>
        <dbReference type="Pfam" id="PF02776"/>
    </source>
</evidence>
<dbReference type="Proteomes" id="UP000252023">
    <property type="component" value="Chromosome"/>
</dbReference>
<feature type="domain" description="Thiamine pyrophosphate enzyme TPP-binding" evidence="3">
    <location>
        <begin position="422"/>
        <end position="581"/>
    </location>
</feature>
<dbReference type="GO" id="GO:0050660">
    <property type="term" value="F:flavin adenine dinucleotide binding"/>
    <property type="evidence" value="ECO:0007669"/>
    <property type="project" value="TreeGrafter"/>
</dbReference>
<dbReference type="GO" id="GO:0030976">
    <property type="term" value="F:thiamine pyrophosphate binding"/>
    <property type="evidence" value="ECO:0007669"/>
    <property type="project" value="InterPro"/>
</dbReference>
<feature type="domain" description="Thiamine pyrophosphate enzyme N-terminal TPP-binding" evidence="4">
    <location>
        <begin position="9"/>
        <end position="115"/>
    </location>
</feature>
<dbReference type="GO" id="GO:0009097">
    <property type="term" value="P:isoleucine biosynthetic process"/>
    <property type="evidence" value="ECO:0007669"/>
    <property type="project" value="TreeGrafter"/>
</dbReference>
<dbReference type="PANTHER" id="PTHR18968:SF13">
    <property type="entry name" value="ACETOLACTATE SYNTHASE CATALYTIC SUBUNIT, MITOCHONDRIAL"/>
    <property type="match status" value="1"/>
</dbReference>
<dbReference type="Gene3D" id="3.40.50.970">
    <property type="match status" value="2"/>
</dbReference>
<keyword evidence="6" id="KW-1185">Reference proteome</keyword>
<dbReference type="KEGG" id="pars:DRW48_13355"/>
<comment type="similarity">
    <text evidence="1">Belongs to the TPP enzyme family.</text>
</comment>
<evidence type="ECO:0000313" key="5">
    <source>
        <dbReference type="EMBL" id="AXC50535.1"/>
    </source>
</evidence>
<evidence type="ECO:0000256" key="2">
    <source>
        <dbReference type="ARBA" id="ARBA00023052"/>
    </source>
</evidence>
<dbReference type="SUPFAM" id="SSF52467">
    <property type="entry name" value="DHS-like NAD/FAD-binding domain"/>
    <property type="match status" value="1"/>
</dbReference>
<dbReference type="Pfam" id="PF02776">
    <property type="entry name" value="TPP_enzyme_N"/>
    <property type="match status" value="1"/>
</dbReference>
<dbReference type="InterPro" id="IPR029061">
    <property type="entry name" value="THDP-binding"/>
</dbReference>
<organism evidence="5 6">
    <name type="scientific">Paracoccus suum</name>
    <dbReference type="NCBI Taxonomy" id="2259340"/>
    <lineage>
        <taxon>Bacteria</taxon>
        <taxon>Pseudomonadati</taxon>
        <taxon>Pseudomonadota</taxon>
        <taxon>Alphaproteobacteria</taxon>
        <taxon>Rhodobacterales</taxon>
        <taxon>Paracoccaceae</taxon>
        <taxon>Paracoccus</taxon>
    </lineage>
</organism>
<proteinExistence type="inferred from homology"/>
<name>A0A344PMD0_9RHOB</name>
<dbReference type="Gene3D" id="3.40.50.1220">
    <property type="entry name" value="TPP-binding domain"/>
    <property type="match status" value="1"/>
</dbReference>
<keyword evidence="2" id="KW-0786">Thiamine pyrophosphate</keyword>
<dbReference type="InterPro" id="IPR045229">
    <property type="entry name" value="TPP_enz"/>
</dbReference>
<dbReference type="GO" id="GO:0005948">
    <property type="term" value="C:acetolactate synthase complex"/>
    <property type="evidence" value="ECO:0007669"/>
    <property type="project" value="TreeGrafter"/>
</dbReference>
<evidence type="ECO:0000313" key="6">
    <source>
        <dbReference type="Proteomes" id="UP000252023"/>
    </source>
</evidence>
<dbReference type="InterPro" id="IPR011766">
    <property type="entry name" value="TPP_enzyme_TPP-bd"/>
</dbReference>
<accession>A0A344PMD0</accession>
<dbReference type="OrthoDB" id="7534569at2"/>
<dbReference type="GO" id="GO:0003984">
    <property type="term" value="F:acetolactate synthase activity"/>
    <property type="evidence" value="ECO:0007669"/>
    <property type="project" value="TreeGrafter"/>
</dbReference>
<evidence type="ECO:0000256" key="1">
    <source>
        <dbReference type="ARBA" id="ARBA00007812"/>
    </source>
</evidence>
<dbReference type="InterPro" id="IPR012001">
    <property type="entry name" value="Thiamin_PyroP_enz_TPP-bd_dom"/>
</dbReference>
<evidence type="ECO:0000259" key="3">
    <source>
        <dbReference type="Pfam" id="PF02775"/>
    </source>
</evidence>
<dbReference type="RefSeq" id="WP_114076852.1">
    <property type="nucleotide sequence ID" value="NZ_CP030918.1"/>
</dbReference>
<dbReference type="EMBL" id="CP030918">
    <property type="protein sequence ID" value="AXC50535.1"/>
    <property type="molecule type" value="Genomic_DNA"/>
</dbReference>
<gene>
    <name evidence="5" type="ORF">DRW48_13355</name>
</gene>
<dbReference type="Pfam" id="PF02775">
    <property type="entry name" value="TPP_enzyme_C"/>
    <property type="match status" value="1"/>
</dbReference>
<sequence>MTGTDVVYGSDLMAELLRSMGVRHAFINPGSSFRGLHDSIVNCLDDRDPKLVLTTHEMIAVSMAHGYAKASGEPGVAILHNLVGLLNGSMGVFNAFCDQVPLLILGGSGPADPAERRFIDWAHCASTQPDIVRPFVKWAEEPATLQACLDAMLEARRRSVTAPRGPVYVSLDAGLQESPADADVVLPDPSLPRFAAPAPSVPDPATLTRIAEVLAAARLPLIIGGRFGTDPATTAALAPLVELTGAAYLDDRNIVCMPTAHPQNMEGDGAIRGEADVILALDCQDLTAATLGYGSNRSAILSGSGAVGRAAPYIIDISRNDQFGGSWARFGGPTPPADLRVDADALASLGPLLAAVEAAMTEGRRVNSQARIETLKARKAEVAARRRHRREAGNNETVSLAKLTEALFAEVRGDDWLLAVRNHRSWQAGIWDFPGSGYYLGGDGGGGVGYGPGAVAGAALALKDSGKLVIGILGDGDFVMGGGALWSAAHTGAPMLIVIANNRSWGNDELHQIEVAQHRGRPVGNAHVGQRMEDPPIDLLAMARSMGASGFGPATNPAELAVALAEGAAAARAGKVAVVEVMTAVE</sequence>